<evidence type="ECO:0000313" key="1">
    <source>
        <dbReference type="EMBL" id="CAG8604403.1"/>
    </source>
</evidence>
<accession>A0A9N9CLN3</accession>
<evidence type="ECO:0000313" key="2">
    <source>
        <dbReference type="Proteomes" id="UP000789572"/>
    </source>
</evidence>
<dbReference type="Proteomes" id="UP000789572">
    <property type="component" value="Unassembled WGS sequence"/>
</dbReference>
<proteinExistence type="predicted"/>
<reference evidence="1" key="1">
    <citation type="submission" date="2021-06" db="EMBL/GenBank/DDBJ databases">
        <authorList>
            <person name="Kallberg Y."/>
            <person name="Tangrot J."/>
            <person name="Rosling A."/>
        </authorList>
    </citation>
    <scope>NUCLEOTIDE SEQUENCE</scope>
    <source>
        <strain evidence="1">IA702</strain>
    </source>
</reference>
<comment type="caution">
    <text evidence="1">The sequence shown here is derived from an EMBL/GenBank/DDBJ whole genome shotgun (WGS) entry which is preliminary data.</text>
</comment>
<dbReference type="AlphaFoldDB" id="A0A9N9CLN3"/>
<dbReference type="EMBL" id="CAJVPJ010001810">
    <property type="protein sequence ID" value="CAG8604403.1"/>
    <property type="molecule type" value="Genomic_DNA"/>
</dbReference>
<organism evidence="1 2">
    <name type="scientific">Paraglomus occultum</name>
    <dbReference type="NCBI Taxonomy" id="144539"/>
    <lineage>
        <taxon>Eukaryota</taxon>
        <taxon>Fungi</taxon>
        <taxon>Fungi incertae sedis</taxon>
        <taxon>Mucoromycota</taxon>
        <taxon>Glomeromycotina</taxon>
        <taxon>Glomeromycetes</taxon>
        <taxon>Paraglomerales</taxon>
        <taxon>Paraglomeraceae</taxon>
        <taxon>Paraglomus</taxon>
    </lineage>
</organism>
<sequence length="94" mass="11112">MNRQNKKTTSDDLTRRTPIMRVANSAVKQKASCRQCEKQNREFEELAEKVDHMEEVVDEPEVKEELTYDYADWPTAMLTSFMEEVVRRLQSVDK</sequence>
<gene>
    <name evidence="1" type="ORF">POCULU_LOCUS7635</name>
</gene>
<protein>
    <submittedName>
        <fullName evidence="1">6968_t:CDS:1</fullName>
    </submittedName>
</protein>
<name>A0A9N9CLN3_9GLOM</name>
<keyword evidence="2" id="KW-1185">Reference proteome</keyword>